<reference evidence="4 5" key="1">
    <citation type="journal article" date="2020" name="Nature">
        <title>Six reference-quality genomes reveal evolution of bat adaptations.</title>
        <authorList>
            <person name="Jebb D."/>
            <person name="Huang Z."/>
            <person name="Pippel M."/>
            <person name="Hughes G.M."/>
            <person name="Lavrichenko K."/>
            <person name="Devanna P."/>
            <person name="Winkler S."/>
            <person name="Jermiin L.S."/>
            <person name="Skirmuntt E.C."/>
            <person name="Katzourakis A."/>
            <person name="Burkitt-Gray L."/>
            <person name="Ray D.A."/>
            <person name="Sullivan K.A.M."/>
            <person name="Roscito J.G."/>
            <person name="Kirilenko B.M."/>
            <person name="Davalos L.M."/>
            <person name="Corthals A.P."/>
            <person name="Power M.L."/>
            <person name="Jones G."/>
            <person name="Ransome R.D."/>
            <person name="Dechmann D.K.N."/>
            <person name="Locatelli A.G."/>
            <person name="Puechmaille S.J."/>
            <person name="Fedrigo O."/>
            <person name="Jarvis E.D."/>
            <person name="Hiller M."/>
            <person name="Vernes S.C."/>
            <person name="Myers E.W."/>
            <person name="Teeling E.C."/>
        </authorList>
    </citation>
    <scope>NUCLEOTIDE SEQUENCE [LARGE SCALE GENOMIC DNA]</scope>
    <source>
        <strain evidence="4">MMolMol1</strain>
        <tissue evidence="4">Muscle</tissue>
    </source>
</reference>
<dbReference type="AlphaFoldDB" id="A0A7J8I1E5"/>
<keyword evidence="2" id="KW-0235">DNA replication</keyword>
<dbReference type="InterPro" id="IPR024826">
    <property type="entry name" value="DNA_pol_delta/II_ssu"/>
</dbReference>
<comment type="similarity">
    <text evidence="1">Belongs to the DNA polymerase delta/II small subunit family.</text>
</comment>
<proteinExistence type="inferred from homology"/>
<evidence type="ECO:0000256" key="2">
    <source>
        <dbReference type="ARBA" id="ARBA00022705"/>
    </source>
</evidence>
<dbReference type="PANTHER" id="PTHR10416:SF0">
    <property type="entry name" value="DNA POLYMERASE DELTA SUBUNIT 2"/>
    <property type="match status" value="1"/>
</dbReference>
<dbReference type="InParanoid" id="A0A7J8I1E5"/>
<accession>A0A7J8I1E5</accession>
<dbReference type="Pfam" id="PF18018">
    <property type="entry name" value="DNA_pol_D_N"/>
    <property type="match status" value="1"/>
</dbReference>
<organism evidence="4 5">
    <name type="scientific">Molossus molossus</name>
    <name type="common">Pallas' mastiff bat</name>
    <name type="synonym">Vespertilio molossus</name>
    <dbReference type="NCBI Taxonomy" id="27622"/>
    <lineage>
        <taxon>Eukaryota</taxon>
        <taxon>Metazoa</taxon>
        <taxon>Chordata</taxon>
        <taxon>Craniata</taxon>
        <taxon>Vertebrata</taxon>
        <taxon>Euteleostomi</taxon>
        <taxon>Mammalia</taxon>
        <taxon>Eutheria</taxon>
        <taxon>Laurasiatheria</taxon>
        <taxon>Chiroptera</taxon>
        <taxon>Yangochiroptera</taxon>
        <taxon>Molossidae</taxon>
        <taxon>Molossus</taxon>
    </lineage>
</organism>
<keyword evidence="5" id="KW-1185">Reference proteome</keyword>
<dbReference type="EMBL" id="JACASF010000005">
    <property type="protein sequence ID" value="KAF6477939.1"/>
    <property type="molecule type" value="Genomic_DNA"/>
</dbReference>
<name>A0A7J8I1E5_MOLMO</name>
<evidence type="ECO:0000313" key="5">
    <source>
        <dbReference type="Proteomes" id="UP000550707"/>
    </source>
</evidence>
<comment type="caution">
    <text evidence="4">The sequence shown here is derived from an EMBL/GenBank/DDBJ whole genome shotgun (WGS) entry which is preliminary data.</text>
</comment>
<dbReference type="PANTHER" id="PTHR10416">
    <property type="entry name" value="DNA POLYMERASE DELTA SUBUNIT 2"/>
    <property type="match status" value="1"/>
</dbReference>
<sequence length="176" mass="19637">MLCELQPEEKCGMVGTFFEVMPLQPSILWVVSEEHSLLPQPPWSKYIHRDELVWKMDRSVSNWKTPSVCPSWSQGRFVLLVSGLGLGGGGGESLLDTQLLVDMMTEQLGDKGEQCSATHISLVILAGNLFSQLVTSPYQATANEWSQVLGTAGQNVSDIFQHRSMEDRLEILEWTL</sequence>
<protein>
    <recommendedName>
        <fullName evidence="3">DNA polymerase delta subunit OB-fold domain-containing protein</fullName>
    </recommendedName>
</protein>
<feature type="domain" description="DNA polymerase delta subunit OB-fold" evidence="3">
    <location>
        <begin position="2"/>
        <end position="51"/>
    </location>
</feature>
<dbReference type="Gene3D" id="3.60.21.50">
    <property type="match status" value="2"/>
</dbReference>
<evidence type="ECO:0000259" key="3">
    <source>
        <dbReference type="Pfam" id="PF18018"/>
    </source>
</evidence>
<gene>
    <name evidence="4" type="ORF">HJG59_010832</name>
</gene>
<dbReference type="InterPro" id="IPR040663">
    <property type="entry name" value="DNA_pol_D_N"/>
</dbReference>
<evidence type="ECO:0000313" key="4">
    <source>
        <dbReference type="EMBL" id="KAF6477939.1"/>
    </source>
</evidence>
<evidence type="ECO:0000256" key="1">
    <source>
        <dbReference type="ARBA" id="ARBA00006035"/>
    </source>
</evidence>
<dbReference type="GO" id="GO:0043625">
    <property type="term" value="C:delta DNA polymerase complex"/>
    <property type="evidence" value="ECO:0007669"/>
    <property type="project" value="TreeGrafter"/>
</dbReference>
<dbReference type="Proteomes" id="UP000550707">
    <property type="component" value="Unassembled WGS sequence"/>
</dbReference>
<dbReference type="GO" id="GO:0006271">
    <property type="term" value="P:DNA strand elongation involved in DNA replication"/>
    <property type="evidence" value="ECO:0007669"/>
    <property type="project" value="TreeGrafter"/>
</dbReference>